<feature type="binding site" evidence="1 3">
    <location>
        <position position="238"/>
    </location>
    <ligand>
        <name>ATP</name>
        <dbReference type="ChEBI" id="CHEBI:30616"/>
    </ligand>
</feature>
<dbReference type="Gene3D" id="1.10.3550.20">
    <property type="match status" value="1"/>
</dbReference>
<feature type="binding site" evidence="1 4">
    <location>
        <position position="270"/>
    </location>
    <ligand>
        <name>Mg(2+)</name>
        <dbReference type="ChEBI" id="CHEBI:18420"/>
        <note>catalytic</note>
    </ligand>
</feature>
<feature type="domain" description="T4 RNA ligase 1 C-terminal" evidence="7">
    <location>
        <begin position="251"/>
        <end position="370"/>
    </location>
</feature>
<feature type="site" description="Essential for RNA ligase activity" evidence="1 5">
    <location>
        <position position="244"/>
    </location>
</feature>
<keyword evidence="1" id="KW-0692">RNA repair</keyword>
<keyword evidence="1 4" id="KW-0460">Magnesium</keyword>
<dbReference type="RefSeq" id="YP_009209986.1">
    <property type="nucleotide sequence ID" value="NC_028925.1"/>
</dbReference>
<feature type="site" description="Essential for RNA ligase activity" evidence="1 5">
    <location>
        <position position="160"/>
    </location>
</feature>
<feature type="domain" description="T4 RNA ligase 1-like N-terminal" evidence="6">
    <location>
        <begin position="53"/>
        <end position="244"/>
    </location>
</feature>
<dbReference type="GO" id="GO:0046872">
    <property type="term" value="F:metal ion binding"/>
    <property type="evidence" value="ECO:0007669"/>
    <property type="project" value="UniProtKB-UniRule"/>
</dbReference>
<feature type="binding site" evidence="1 3">
    <location>
        <position position="76"/>
    </location>
    <ligand>
        <name>ATP</name>
        <dbReference type="ChEBI" id="CHEBI:30616"/>
    </ligand>
</feature>
<reference evidence="8 9" key="1">
    <citation type="submission" date="2014-10" db="EMBL/GenBank/DDBJ databases">
        <title>VR bacteriophages - a small but diverse group of low-temperature viruses.</title>
        <authorList>
            <person name="Kaliniene L."/>
            <person name="Meskys R."/>
            <person name="Simoliunas E."/>
            <person name="Zajanckauskaite A."/>
            <person name="Truncaite L."/>
        </authorList>
    </citation>
    <scope>NUCLEOTIDE SEQUENCE [LARGE SCALE GENOMIC DNA]</scope>
</reference>
<proteinExistence type="inferred from homology"/>
<name>A0A0A7HD76_9CAUD</name>
<accession>A0A0A7HD76</accession>
<keyword evidence="1" id="KW-0945">Host-virus interaction</keyword>
<evidence type="ECO:0000256" key="5">
    <source>
        <dbReference type="PIRSR" id="PIRSR612648-4"/>
    </source>
</evidence>
<feature type="binding site" evidence="1 3">
    <location>
        <position position="160"/>
    </location>
    <ligand>
        <name>ATP</name>
        <dbReference type="ChEBI" id="CHEBI:30616"/>
    </ligand>
</feature>
<evidence type="ECO:0000256" key="3">
    <source>
        <dbReference type="PIRSR" id="PIRSR612648-2"/>
    </source>
</evidence>
<dbReference type="Proteomes" id="UP000030717">
    <property type="component" value="Segment"/>
</dbReference>
<gene>
    <name evidence="8" type="primary">rnlA</name>
    <name evidence="8" type="ORF">VR25_244</name>
</gene>
<evidence type="ECO:0000259" key="6">
    <source>
        <dbReference type="Pfam" id="PF09511"/>
    </source>
</evidence>
<keyword evidence="1 3" id="KW-0547">Nucleotide-binding</keyword>
<keyword evidence="1 3" id="KW-0067">ATP-binding</keyword>
<organism evidence="8 9">
    <name type="scientific">Escherichia phage vB_EcoM_VR25</name>
    <dbReference type="NCBI Taxonomy" id="1567028"/>
    <lineage>
        <taxon>Viruses</taxon>
        <taxon>Duplodnaviria</taxon>
        <taxon>Heunggongvirae</taxon>
        <taxon>Uroviricota</taxon>
        <taxon>Caudoviricetes</taxon>
        <taxon>Pantevenvirales</taxon>
        <taxon>Straboviridae</taxon>
        <taxon>Tevenvirinae</taxon>
        <taxon>Gaprivervirus</taxon>
        <taxon>Gaprivervirus vr25</taxon>
    </lineage>
</organism>
<evidence type="ECO:0000256" key="4">
    <source>
        <dbReference type="PIRSR" id="PIRSR612648-3"/>
    </source>
</evidence>
<feature type="binding site" evidence="1 3">
    <location>
        <position position="38"/>
    </location>
    <ligand>
        <name>ATP</name>
        <dbReference type="ChEBI" id="CHEBI:30616"/>
    </ligand>
</feature>
<dbReference type="GO" id="GO:0042245">
    <property type="term" value="P:RNA repair"/>
    <property type="evidence" value="ECO:0007669"/>
    <property type="project" value="UniProtKB-UniRule"/>
</dbReference>
<dbReference type="GO" id="GO:0003972">
    <property type="term" value="F:RNA ligase (ATP) activity"/>
    <property type="evidence" value="ECO:0007669"/>
    <property type="project" value="UniProtKB-UniRule"/>
</dbReference>
<feature type="binding site" evidence="1 3">
    <location>
        <position position="55"/>
    </location>
    <ligand>
        <name>ATP</name>
        <dbReference type="ChEBI" id="CHEBI:30616"/>
    </ligand>
</feature>
<comment type="function">
    <text evidence="1">Involved in countering a host defense mechanism which, following viral infection, activates the host anticodon nuclease and shuts off viral translation. Repairs 5'-PO4 and 3'-OH groups in the cleaved host tRNA.</text>
</comment>
<feature type="binding site" evidence="1 3">
    <location>
        <position position="240"/>
    </location>
    <ligand>
        <name>ATP</name>
        <dbReference type="ChEBI" id="CHEBI:30616"/>
    </ligand>
</feature>
<evidence type="ECO:0000256" key="2">
    <source>
        <dbReference type="PIRSR" id="PIRSR612648-1"/>
    </source>
</evidence>
<dbReference type="Pfam" id="PF20819">
    <property type="entry name" value="T4_Rnl1_C"/>
    <property type="match status" value="1"/>
</dbReference>
<keyword evidence="1" id="KW-1259">Evasion of bacteria-mediated translation shutoff by virus</keyword>
<evidence type="ECO:0000256" key="1">
    <source>
        <dbReference type="HAMAP-Rule" id="MF_04149"/>
    </source>
</evidence>
<evidence type="ECO:0000313" key="9">
    <source>
        <dbReference type="Proteomes" id="UP000030717"/>
    </source>
</evidence>
<keyword evidence="1 8" id="KW-0436">Ligase</keyword>
<dbReference type="HAMAP" id="MF_04149">
    <property type="entry name" value="RNALIG_T4"/>
    <property type="match status" value="1"/>
</dbReference>
<keyword evidence="1 4" id="KW-0479">Metal-binding</keyword>
<dbReference type="NCBIfam" id="TIGR02308">
    <property type="entry name" value="RNA_lig_T4_1"/>
    <property type="match status" value="1"/>
</dbReference>
<dbReference type="KEGG" id="vg:26636406"/>
<keyword evidence="9" id="KW-1185">Reference proteome</keyword>
<evidence type="ECO:0000259" key="7">
    <source>
        <dbReference type="Pfam" id="PF20819"/>
    </source>
</evidence>
<comment type="similarity">
    <text evidence="1">Belongs to the Tequatrovirus RNA ligase 1 family.</text>
</comment>
<dbReference type="InterPro" id="IPR012648">
    <property type="entry name" value="Rnl1"/>
</dbReference>
<comment type="cofactor">
    <cofactor evidence="1">
        <name>Mg(2+)</name>
        <dbReference type="ChEBI" id="CHEBI:18420"/>
    </cofactor>
    <text evidence="1">Binds 2 magnesium ions that perform the catalytic activity via a two-metal mechanism. One of the catalytic Mg(2+), which is coordinated by 5 water molecules, engages the lysine nucleophile and the ATP alpha phosphate while the Mg(2+) orients the PPi leaving group.</text>
</comment>
<dbReference type="EC" id="6.5.1.3" evidence="1"/>
<dbReference type="InterPro" id="IPR049042">
    <property type="entry name" value="T4_Rnl1_C"/>
</dbReference>
<evidence type="ECO:0000313" key="8">
    <source>
        <dbReference type="EMBL" id="AIZ02588.1"/>
    </source>
</evidence>
<dbReference type="EMBL" id="KP007361">
    <property type="protein sequence ID" value="AIZ02588.1"/>
    <property type="molecule type" value="Genomic_DNA"/>
</dbReference>
<comment type="catalytic activity">
    <reaction evidence="1">
        <text>ATP + (ribonucleotide)n-3'-hydroxyl + 5'-phospho-(ribonucleotide)m = (ribonucleotide)n+m + AMP + diphosphate.</text>
        <dbReference type="EC" id="6.5.1.3"/>
    </reaction>
</comment>
<dbReference type="GO" id="GO:0005524">
    <property type="term" value="F:ATP binding"/>
    <property type="evidence" value="ECO:0007669"/>
    <property type="project" value="UniProtKB-UniRule"/>
</dbReference>
<dbReference type="InterPro" id="IPR019039">
    <property type="entry name" value="T4-Rnl1-like_N"/>
</dbReference>
<dbReference type="GeneID" id="26636406"/>
<protein>
    <recommendedName>
        <fullName evidence="1">RNA ligase 1</fullName>
        <ecNumber evidence="1">6.5.1.3</ecNumber>
    </recommendedName>
    <alternativeName>
        <fullName evidence="1">Rnl1</fullName>
    </alternativeName>
</protein>
<feature type="active site" description="N6-AMP-lysine intermediate" evidence="1 2">
    <location>
        <position position="100"/>
    </location>
</feature>
<sequence length="378" mass="43505">MIELYDNLMKLCAESEKGKFFYTDFVSPFETKFRIFSYNYASYSDWLLDDALECRGIMFEMDADGPVRIAARPMEKFFNLGENPLTMNINMDEVALVMTKADGSLVSTYMDQTNIAFKSKGSIKSSQAAEALQVFKQEHRIAFRERVTEITEAGYTCNMEYVAPTNRIVLPYQERDLILLNVRHNETGEYIPYQDLFKDAALRPFLVEAYDPATIENVRDMKEIEGFVYELVDGRKFKVKTEWYCALHHTKDSVNNNQRLFEVVVAGGADDVIAMFTGDDYAREKVNAFTLTHLDYLSNTLGLLLDAQKQLAGKDRREFAIKGQELCKPYPGLFSVLMNTYQRPQETEQTIAQINNVFLKNHKLYIPADYQADVIMPE</sequence>
<dbReference type="Pfam" id="PF09511">
    <property type="entry name" value="RNA_lig_T4_1"/>
    <property type="match status" value="1"/>
</dbReference>